<evidence type="ECO:0000256" key="9">
    <source>
        <dbReference type="PIRNR" id="PIRNR002869"/>
    </source>
</evidence>
<evidence type="ECO:0000256" key="5">
    <source>
        <dbReference type="ARBA" id="ARBA00022984"/>
    </source>
</evidence>
<gene>
    <name evidence="8 10" type="primary">murJ</name>
    <name evidence="10" type="ORF">FTX54_005165</name>
</gene>
<dbReference type="PANTHER" id="PTHR47019:SF1">
    <property type="entry name" value="LIPID II FLIPPASE MURJ"/>
    <property type="match status" value="1"/>
</dbReference>
<proteinExistence type="inferred from homology"/>
<dbReference type="CDD" id="cd13123">
    <property type="entry name" value="MATE_MurJ_like"/>
    <property type="match status" value="1"/>
</dbReference>
<comment type="pathway">
    <text evidence="8">Cell wall biogenesis; peptidoglycan biosynthesis.</text>
</comment>
<evidence type="ECO:0000256" key="8">
    <source>
        <dbReference type="HAMAP-Rule" id="MF_02078"/>
    </source>
</evidence>
<evidence type="ECO:0000256" key="2">
    <source>
        <dbReference type="ARBA" id="ARBA00022475"/>
    </source>
</evidence>
<evidence type="ECO:0000256" key="1">
    <source>
        <dbReference type="ARBA" id="ARBA00004651"/>
    </source>
</evidence>
<dbReference type="EMBL" id="CP144914">
    <property type="protein sequence ID" value="WWD80954.1"/>
    <property type="molecule type" value="Genomic_DNA"/>
</dbReference>
<feature type="transmembrane region" description="Helical" evidence="8">
    <location>
        <begin position="375"/>
        <end position="394"/>
    </location>
</feature>
<dbReference type="PIRSF" id="PIRSF002869">
    <property type="entry name" value="MviN"/>
    <property type="match status" value="1"/>
</dbReference>
<feature type="transmembrane region" description="Helical" evidence="8">
    <location>
        <begin position="151"/>
        <end position="171"/>
    </location>
</feature>
<dbReference type="AlphaFoldDB" id="A0A5C7F6N7"/>
<organism evidence="10 11">
    <name type="scientific">Alkalicoccus halolimnae</name>
    <dbReference type="NCBI Taxonomy" id="1667239"/>
    <lineage>
        <taxon>Bacteria</taxon>
        <taxon>Bacillati</taxon>
        <taxon>Bacillota</taxon>
        <taxon>Bacilli</taxon>
        <taxon>Bacillales</taxon>
        <taxon>Bacillaceae</taxon>
        <taxon>Alkalicoccus</taxon>
    </lineage>
</organism>
<evidence type="ECO:0000256" key="7">
    <source>
        <dbReference type="ARBA" id="ARBA00023136"/>
    </source>
</evidence>
<keyword evidence="7 8" id="KW-0472">Membrane</keyword>
<dbReference type="GO" id="GO:0008360">
    <property type="term" value="P:regulation of cell shape"/>
    <property type="evidence" value="ECO:0007669"/>
    <property type="project" value="UniProtKB-UniRule"/>
</dbReference>
<protein>
    <recommendedName>
        <fullName evidence="8">Probable lipid II flippase MurJ</fullName>
    </recommendedName>
</protein>
<dbReference type="NCBIfam" id="TIGR01695">
    <property type="entry name" value="murJ_mviN"/>
    <property type="match status" value="1"/>
</dbReference>
<dbReference type="PANTHER" id="PTHR47019">
    <property type="entry name" value="LIPID II FLIPPASE MURJ"/>
    <property type="match status" value="1"/>
</dbReference>
<feature type="transmembrane region" description="Helical" evidence="8">
    <location>
        <begin position="83"/>
        <end position="102"/>
    </location>
</feature>
<dbReference type="InterPro" id="IPR051050">
    <property type="entry name" value="Lipid_II_flippase_MurJ/MviN"/>
</dbReference>
<dbReference type="GO" id="GO:0015648">
    <property type="term" value="F:lipid-linked peptidoglycan transporter activity"/>
    <property type="evidence" value="ECO:0007669"/>
    <property type="project" value="UniProtKB-UniRule"/>
</dbReference>
<dbReference type="GO" id="GO:0071555">
    <property type="term" value="P:cell wall organization"/>
    <property type="evidence" value="ECO:0007669"/>
    <property type="project" value="UniProtKB-UniRule"/>
</dbReference>
<comment type="function">
    <text evidence="8 9">Involved in peptidoglycan biosynthesis. Transports lipid-linked peptidoglycan precursors from the inner to the outer leaflet of the cytoplasmic membrane.</text>
</comment>
<evidence type="ECO:0000313" key="11">
    <source>
        <dbReference type="Proteomes" id="UP000321816"/>
    </source>
</evidence>
<comment type="similarity">
    <text evidence="8 9">Belongs to the MurJ/MviN family.</text>
</comment>
<keyword evidence="2 8" id="KW-1003">Cell membrane</keyword>
<comment type="subcellular location">
    <subcellularLocation>
        <location evidence="1 8">Cell membrane</location>
        <topology evidence="1 8">Multi-pass membrane protein</topology>
    </subcellularLocation>
</comment>
<dbReference type="InterPro" id="IPR004268">
    <property type="entry name" value="MurJ"/>
</dbReference>
<reference evidence="10 11" key="1">
    <citation type="submission" date="2024-01" db="EMBL/GenBank/DDBJ databases">
        <title>Complete Genome Sequence of Alkalicoccus halolimnae BZ-SZ-XJ29T, a Moderately Halophilic Bacterium Isolated from a Salt Lake.</title>
        <authorList>
            <person name="Zhao B."/>
        </authorList>
    </citation>
    <scope>NUCLEOTIDE SEQUENCE [LARGE SCALE GENOMIC DNA]</scope>
    <source>
        <strain evidence="10 11">BZ-SZ-XJ29</strain>
    </source>
</reference>
<evidence type="ECO:0000256" key="3">
    <source>
        <dbReference type="ARBA" id="ARBA00022692"/>
    </source>
</evidence>
<feature type="transmembrane region" description="Helical" evidence="8">
    <location>
        <begin position="122"/>
        <end position="139"/>
    </location>
</feature>
<feature type="transmembrane region" description="Helical" evidence="8">
    <location>
        <begin position="400"/>
        <end position="422"/>
    </location>
</feature>
<dbReference type="KEGG" id="ahal:FTX54_005165"/>
<evidence type="ECO:0000256" key="6">
    <source>
        <dbReference type="ARBA" id="ARBA00022989"/>
    </source>
</evidence>
<keyword evidence="8 9" id="KW-0813">Transport</keyword>
<feature type="transmembrane region" description="Helical" evidence="8">
    <location>
        <begin position="183"/>
        <end position="202"/>
    </location>
</feature>
<keyword evidence="6 8" id="KW-1133">Transmembrane helix</keyword>
<keyword evidence="3 8" id="KW-0812">Transmembrane</keyword>
<feature type="transmembrane region" description="Helical" evidence="8">
    <location>
        <begin position="222"/>
        <end position="239"/>
    </location>
</feature>
<dbReference type="GO" id="GO:0005886">
    <property type="term" value="C:plasma membrane"/>
    <property type="evidence" value="ECO:0007669"/>
    <property type="project" value="UniProtKB-SubCell"/>
</dbReference>
<feature type="transmembrane region" description="Helical" evidence="8">
    <location>
        <begin position="303"/>
        <end position="322"/>
    </location>
</feature>
<accession>A0A5C7F6N7</accession>
<dbReference type="PRINTS" id="PR01806">
    <property type="entry name" value="VIRFACTRMVIN"/>
</dbReference>
<evidence type="ECO:0000313" key="10">
    <source>
        <dbReference type="EMBL" id="WWD80954.1"/>
    </source>
</evidence>
<keyword evidence="5 8" id="KW-0573">Peptidoglycan synthesis</keyword>
<dbReference type="GO" id="GO:0034204">
    <property type="term" value="P:lipid translocation"/>
    <property type="evidence" value="ECO:0007669"/>
    <property type="project" value="TreeGrafter"/>
</dbReference>
<name>A0A5C7F6N7_9BACI</name>
<feature type="transmembrane region" description="Helical" evidence="8">
    <location>
        <begin position="342"/>
        <end position="363"/>
    </location>
</feature>
<keyword evidence="8 9" id="KW-0961">Cell wall biogenesis/degradation</keyword>
<feature type="transmembrane region" description="Helical" evidence="8">
    <location>
        <begin position="38"/>
        <end position="62"/>
    </location>
</feature>
<feature type="transmembrane region" description="Helical" evidence="8">
    <location>
        <begin position="434"/>
        <end position="456"/>
    </location>
</feature>
<keyword evidence="11" id="KW-1185">Reference proteome</keyword>
<feature type="transmembrane region" description="Helical" evidence="8">
    <location>
        <begin position="259"/>
        <end position="282"/>
    </location>
</feature>
<dbReference type="OrthoDB" id="9804143at2"/>
<keyword evidence="4 8" id="KW-0133">Cell shape</keyword>
<evidence type="ECO:0000256" key="4">
    <source>
        <dbReference type="ARBA" id="ARBA00022960"/>
    </source>
</evidence>
<dbReference type="RefSeq" id="WP_147804004.1">
    <property type="nucleotide sequence ID" value="NZ_CP144914.1"/>
</dbReference>
<sequence length="508" mass="55453">MKKAVIILMILTFLSKIVGFLRDVTLAYFYGTSGISDAYLIALTIPVVIFGIVAKGISTGYIPMYSRIEQQEGPSSALRYTNNLINVLLVFSSIIILLGLIFTEPVVKVFASGFEGETLATAVYFTRITLLGIYFTIFIRILSAYLNYQKLFAVPNLLGIPMSLIVIASIITASETGNPSLLAYGLVAALAVQWLILLFFSYRKSFRYQKVFDLKDENLRRMLILAIPVILGSAVQQINKLVDRTLASQVAVGGISALNYAHTLTNFVHGIFVTSITTVMFPSISRMASKGNSDRMKYTLHQSIVGVALLTLPATVGALVFAEPIVRLLFDRGAFDSSAVVMTSGAFFFYSIGMVGTGLRVVLSQAFYSLQDTRTPMVNAAIAVVLNIILNFLLAPVMGISGLALATSISAIFCTVLLFYNLKKKIGSLQFKKMAAAFLKILAASAVMAAAAYYVYDYFLAVMLFPPALLLTMFIGAVIYFTLLNFLKIEAFDHGVAGIKRKLAGKFK</sequence>
<feature type="transmembrane region" description="Helical" evidence="8">
    <location>
        <begin position="468"/>
        <end position="487"/>
    </location>
</feature>
<dbReference type="Pfam" id="PF03023">
    <property type="entry name" value="MurJ"/>
    <property type="match status" value="1"/>
</dbReference>
<dbReference type="Proteomes" id="UP000321816">
    <property type="component" value="Chromosome"/>
</dbReference>
<dbReference type="GO" id="GO:0009252">
    <property type="term" value="P:peptidoglycan biosynthetic process"/>
    <property type="evidence" value="ECO:0007669"/>
    <property type="project" value="UniProtKB-UniRule"/>
</dbReference>
<dbReference type="HAMAP" id="MF_02078">
    <property type="entry name" value="MurJ_MviN"/>
    <property type="match status" value="1"/>
</dbReference>